<dbReference type="Proteomes" id="UP000241818">
    <property type="component" value="Unassembled WGS sequence"/>
</dbReference>
<dbReference type="InParanoid" id="A0A2T3AYW3"/>
<feature type="transmembrane region" description="Helical" evidence="2">
    <location>
        <begin position="204"/>
        <end position="225"/>
    </location>
</feature>
<reference evidence="3 4" key="1">
    <citation type="journal article" date="2018" name="New Phytol.">
        <title>Comparative genomics and transcriptomics depict ericoid mycorrhizal fungi as versatile saprotrophs and plant mutualists.</title>
        <authorList>
            <person name="Martino E."/>
            <person name="Morin E."/>
            <person name="Grelet G.A."/>
            <person name="Kuo A."/>
            <person name="Kohler A."/>
            <person name="Daghino S."/>
            <person name="Barry K.W."/>
            <person name="Cichocki N."/>
            <person name="Clum A."/>
            <person name="Dockter R.B."/>
            <person name="Hainaut M."/>
            <person name="Kuo R.C."/>
            <person name="LaButti K."/>
            <person name="Lindahl B.D."/>
            <person name="Lindquist E.A."/>
            <person name="Lipzen A."/>
            <person name="Khouja H.R."/>
            <person name="Magnuson J."/>
            <person name="Murat C."/>
            <person name="Ohm R.A."/>
            <person name="Singer S.W."/>
            <person name="Spatafora J.W."/>
            <person name="Wang M."/>
            <person name="Veneault-Fourrey C."/>
            <person name="Henrissat B."/>
            <person name="Grigoriev I.V."/>
            <person name="Martin F.M."/>
            <person name="Perotto S."/>
        </authorList>
    </citation>
    <scope>NUCLEOTIDE SEQUENCE [LARGE SCALE GENOMIC DNA]</scope>
    <source>
        <strain evidence="3 4">ATCC 22711</strain>
    </source>
</reference>
<dbReference type="EMBL" id="KZ679013">
    <property type="protein sequence ID" value="PSS15254.1"/>
    <property type="molecule type" value="Genomic_DNA"/>
</dbReference>
<keyword evidence="2" id="KW-0812">Transmembrane</keyword>
<sequence>MASENQNPNTHPQPSVPSVRLHEALPPLPRIRLQIPITPYLDTPSSPLSVYTDDSLLTPESARRRPAGKDMNSGSPVRHDRDRDEEESAKATPLDDPPQTMYEYIRTLQRQRPTHLYSPSSNTFLSPTSHPSSPSPSPYQPYRDSPPSSARPGLGIITLSPLTPSSQPPSYEELYLQHPCPRQRTRLQELVRRMEEEPSVEEQIARFVAGLLFVAFTVVCVGMAFDWGRAPVNERAMSRLCGGRCRMSASSSSS</sequence>
<feature type="compositionally biased region" description="Polar residues" evidence="1">
    <location>
        <begin position="1"/>
        <end position="13"/>
    </location>
</feature>
<name>A0A2T3AYW3_AMORE</name>
<feature type="region of interest" description="Disordered" evidence="1">
    <location>
        <begin position="1"/>
        <end position="23"/>
    </location>
</feature>
<keyword evidence="2" id="KW-1133">Transmembrane helix</keyword>
<feature type="region of interest" description="Disordered" evidence="1">
    <location>
        <begin position="115"/>
        <end position="152"/>
    </location>
</feature>
<organism evidence="3 4">
    <name type="scientific">Amorphotheca resinae ATCC 22711</name>
    <dbReference type="NCBI Taxonomy" id="857342"/>
    <lineage>
        <taxon>Eukaryota</taxon>
        <taxon>Fungi</taxon>
        <taxon>Dikarya</taxon>
        <taxon>Ascomycota</taxon>
        <taxon>Pezizomycotina</taxon>
        <taxon>Leotiomycetes</taxon>
        <taxon>Helotiales</taxon>
        <taxon>Amorphothecaceae</taxon>
        <taxon>Amorphotheca</taxon>
    </lineage>
</organism>
<dbReference type="RefSeq" id="XP_024719853.1">
    <property type="nucleotide sequence ID" value="XM_024867625.1"/>
</dbReference>
<dbReference type="OrthoDB" id="3535864at2759"/>
<evidence type="ECO:0000313" key="3">
    <source>
        <dbReference type="EMBL" id="PSS15254.1"/>
    </source>
</evidence>
<keyword evidence="4" id="KW-1185">Reference proteome</keyword>
<keyword evidence="2" id="KW-0472">Membrane</keyword>
<dbReference type="AlphaFoldDB" id="A0A2T3AYW3"/>
<evidence type="ECO:0000256" key="1">
    <source>
        <dbReference type="SAM" id="MobiDB-lite"/>
    </source>
</evidence>
<evidence type="ECO:0000313" key="4">
    <source>
        <dbReference type="Proteomes" id="UP000241818"/>
    </source>
</evidence>
<gene>
    <name evidence="3" type="ORF">M430DRAFT_43496</name>
</gene>
<feature type="region of interest" description="Disordered" evidence="1">
    <location>
        <begin position="39"/>
        <end position="100"/>
    </location>
</feature>
<proteinExistence type="predicted"/>
<evidence type="ECO:0000256" key="2">
    <source>
        <dbReference type="SAM" id="Phobius"/>
    </source>
</evidence>
<protein>
    <submittedName>
        <fullName evidence="3">Uncharacterized protein</fullName>
    </submittedName>
</protein>
<accession>A0A2T3AYW3</accession>
<dbReference type="GeneID" id="36575706"/>